<comment type="caution">
    <text evidence="3">The sequence shown here is derived from an EMBL/GenBank/DDBJ whole genome shotgun (WGS) entry which is preliminary data.</text>
</comment>
<evidence type="ECO:0008006" key="5">
    <source>
        <dbReference type="Google" id="ProtNLM"/>
    </source>
</evidence>
<name>A0A1Y3DKL2_PLAKN</name>
<keyword evidence="2" id="KW-0732">Signal</keyword>
<feature type="compositionally biased region" description="Polar residues" evidence="1">
    <location>
        <begin position="461"/>
        <end position="474"/>
    </location>
</feature>
<dbReference type="VEuPathDB" id="PlasmoDB:PKNOH_S140264400"/>
<dbReference type="VEuPathDB" id="PlasmoDB:PKNH_1446300"/>
<gene>
    <name evidence="3" type="ORF">PKNOH_S140264400</name>
</gene>
<evidence type="ECO:0000313" key="4">
    <source>
        <dbReference type="Proteomes" id="UP000195012"/>
    </source>
</evidence>
<dbReference type="Proteomes" id="UP000195012">
    <property type="component" value="Unassembled WGS sequence"/>
</dbReference>
<feature type="compositionally biased region" description="Basic and acidic residues" evidence="1">
    <location>
        <begin position="423"/>
        <end position="444"/>
    </location>
</feature>
<dbReference type="OMA" id="FEGYIVC"/>
<evidence type="ECO:0000313" key="3">
    <source>
        <dbReference type="EMBL" id="OTN63718.1"/>
    </source>
</evidence>
<protein>
    <recommendedName>
        <fullName evidence="5">Parasitophorous vacuolar protein 2</fullName>
    </recommendedName>
</protein>
<dbReference type="AlphaFoldDB" id="A0A1Y3DKL2"/>
<organism evidence="3 4">
    <name type="scientific">Plasmodium knowlesi</name>
    <dbReference type="NCBI Taxonomy" id="5850"/>
    <lineage>
        <taxon>Eukaryota</taxon>
        <taxon>Sar</taxon>
        <taxon>Alveolata</taxon>
        <taxon>Apicomplexa</taxon>
        <taxon>Aconoidasida</taxon>
        <taxon>Haemosporida</taxon>
        <taxon>Plasmodiidae</taxon>
        <taxon>Plasmodium</taxon>
        <taxon>Plasmodium (Plasmodium)</taxon>
    </lineage>
</organism>
<evidence type="ECO:0000256" key="1">
    <source>
        <dbReference type="SAM" id="MobiDB-lite"/>
    </source>
</evidence>
<dbReference type="OrthoDB" id="391771at2759"/>
<evidence type="ECO:0000256" key="2">
    <source>
        <dbReference type="SAM" id="SignalP"/>
    </source>
</evidence>
<feature type="chain" id="PRO_5010987497" description="Parasitophorous vacuolar protein 2" evidence="2">
    <location>
        <begin position="26"/>
        <end position="514"/>
    </location>
</feature>
<feature type="region of interest" description="Disordered" evidence="1">
    <location>
        <begin position="461"/>
        <end position="514"/>
    </location>
</feature>
<dbReference type="VEuPathDB" id="PlasmoDB:PKA1H_140051800"/>
<feature type="region of interest" description="Disordered" evidence="1">
    <location>
        <begin position="415"/>
        <end position="448"/>
    </location>
</feature>
<reference evidence="3 4" key="1">
    <citation type="submission" date="2017-05" db="EMBL/GenBank/DDBJ databases">
        <title>PacBio assembly of a Plasmodium knowlesi genome sequence with Hi-C correction and manual annotation of the SICAvar gene family.</title>
        <authorList>
            <person name="Lapp S.A."/>
            <person name="Geraldo J.A."/>
            <person name="Chien J.-T."/>
            <person name="Ay F."/>
            <person name="Pakala S.B."/>
            <person name="Batugedara G."/>
            <person name="Humphrey J.C."/>
            <person name="Debarry J.D."/>
            <person name="Le Roch K.G."/>
            <person name="Galinski M.R."/>
            <person name="Kissinger J.C."/>
        </authorList>
    </citation>
    <scope>NUCLEOTIDE SEQUENCE [LARGE SCALE GENOMIC DNA]</scope>
    <source>
        <strain evidence="4">Malayan Strain Pk1 (A+)</strain>
    </source>
</reference>
<feature type="signal peptide" evidence="2">
    <location>
        <begin position="1"/>
        <end position="25"/>
    </location>
</feature>
<dbReference type="EMBL" id="NETL01000028">
    <property type="protein sequence ID" value="OTN63718.1"/>
    <property type="molecule type" value="Genomic_DNA"/>
</dbReference>
<accession>A0A1Y3DKL2</accession>
<sequence>MVFLARVTIVFLLVCALLCWAPTIGKEKKTVKKEVCFFQKLRNKLINYIASKKKFDSNGWIDLSLLKGEKFHPIDLRIEDDKVICNSNKQIMEVTVVKQKFLKHTVDASYHELTVHTKKMPSDGKHLSIIPLMKMKTNKKQGGRTTLAKEAWLSPVYAFPPNFEGYIVCTKKNTNALFVPKAVKPVQFVSGPWKVRVSVNFYKCPLSNFGRIFQITIIDQVNILLNKEKSFIWPIPLTSFFQVYDLHLAVRECKKGNFCDLEYTPNRDGSNGTLTLNCQSLGKTKNLSMTNALLFSAYLGMAVAQGLSYPLTHKSPDDYLNNQYSDASTGTPRIHKGVTKSYLMDEDLEERHKSSLKKLTLITNLLFLGGTGIANAAYGIKTLVDIVKNLKSINEEFEQALSFYPWELRYPKSDLGSQGGKMPKVELEKKTEKSGKKAEPKEKGGNINKVVTMYEMDASQIIQTGNKQGNQKEGVTQKKNKKSVNDSQVNDSKAPPKENEPSILKIFEQNIVDN</sequence>
<dbReference type="eggNOG" id="ENOG502QXKB">
    <property type="taxonomic scope" value="Eukaryota"/>
</dbReference>
<proteinExistence type="predicted"/>